<dbReference type="PROSITE" id="PS00022">
    <property type="entry name" value="EGF_1"/>
    <property type="match status" value="1"/>
</dbReference>
<feature type="domain" description="EGF-like" evidence="3">
    <location>
        <begin position="29"/>
        <end position="70"/>
    </location>
</feature>
<dbReference type="Pfam" id="PF00008">
    <property type="entry name" value="EGF"/>
    <property type="match status" value="1"/>
</dbReference>
<reference evidence="4" key="1">
    <citation type="submission" date="2022-11" db="UniProtKB">
        <authorList>
            <consortium name="EnsemblMetazoa"/>
        </authorList>
    </citation>
    <scope>IDENTIFICATION</scope>
</reference>
<dbReference type="Proteomes" id="UP000887568">
    <property type="component" value="Unplaced"/>
</dbReference>
<proteinExistence type="predicted"/>
<dbReference type="EnsemblMetazoa" id="XM_038213844.1">
    <property type="protein sequence ID" value="XP_038069772.1"/>
    <property type="gene ID" value="LOC119738868"/>
</dbReference>
<accession>A0A914B1A4</accession>
<dbReference type="AlphaFoldDB" id="A0A914B1A4"/>
<dbReference type="PROSITE" id="PS01186">
    <property type="entry name" value="EGF_2"/>
    <property type="match status" value="1"/>
</dbReference>
<evidence type="ECO:0000259" key="3">
    <source>
        <dbReference type="PROSITE" id="PS50026"/>
    </source>
</evidence>
<feature type="disulfide bond" evidence="1">
    <location>
        <begin position="60"/>
        <end position="69"/>
    </location>
</feature>
<dbReference type="GeneID" id="119738868"/>
<organism evidence="4 5">
    <name type="scientific">Patiria miniata</name>
    <name type="common">Bat star</name>
    <name type="synonym">Asterina miniata</name>
    <dbReference type="NCBI Taxonomy" id="46514"/>
    <lineage>
        <taxon>Eukaryota</taxon>
        <taxon>Metazoa</taxon>
        <taxon>Echinodermata</taxon>
        <taxon>Eleutherozoa</taxon>
        <taxon>Asterozoa</taxon>
        <taxon>Asteroidea</taxon>
        <taxon>Valvatacea</taxon>
        <taxon>Valvatida</taxon>
        <taxon>Asterinidae</taxon>
        <taxon>Patiria</taxon>
    </lineage>
</organism>
<protein>
    <recommendedName>
        <fullName evidence="3">EGF-like domain-containing protein</fullName>
    </recommendedName>
</protein>
<evidence type="ECO:0000256" key="2">
    <source>
        <dbReference type="SAM" id="SignalP"/>
    </source>
</evidence>
<dbReference type="RefSeq" id="XP_038069772.1">
    <property type="nucleotide sequence ID" value="XM_038213844.1"/>
</dbReference>
<keyword evidence="2" id="KW-0732">Signal</keyword>
<dbReference type="Gene3D" id="2.60.120.260">
    <property type="entry name" value="Galactose-binding domain-like"/>
    <property type="match status" value="1"/>
</dbReference>
<comment type="caution">
    <text evidence="1">Lacks conserved residue(s) required for the propagation of feature annotation.</text>
</comment>
<keyword evidence="1" id="KW-1015">Disulfide bond</keyword>
<name>A0A914B1A4_PATMI</name>
<evidence type="ECO:0000256" key="1">
    <source>
        <dbReference type="PROSITE-ProRule" id="PRU00076"/>
    </source>
</evidence>
<dbReference type="CDD" id="cd00054">
    <property type="entry name" value="EGF_CA"/>
    <property type="match status" value="1"/>
</dbReference>
<feature type="signal peptide" evidence="2">
    <location>
        <begin position="1"/>
        <end position="20"/>
    </location>
</feature>
<sequence length="108" mass="11909">MKSLVISAIAFALCIALVQGNERDALSTRSSSCLRLMIVSNNCNNHGYCSLGNNGWACRCENGWGGRDCVRELKPARTRQLAADEGGLKERRDKKVLALALLRKLMKQ</sequence>
<keyword evidence="5" id="KW-1185">Reference proteome</keyword>
<evidence type="ECO:0000313" key="5">
    <source>
        <dbReference type="Proteomes" id="UP000887568"/>
    </source>
</evidence>
<dbReference type="PROSITE" id="PS50026">
    <property type="entry name" value="EGF_3"/>
    <property type="match status" value="1"/>
</dbReference>
<evidence type="ECO:0000313" key="4">
    <source>
        <dbReference type="EnsemblMetazoa" id="XP_038069772.1"/>
    </source>
</evidence>
<keyword evidence="1" id="KW-0245">EGF-like domain</keyword>
<dbReference type="InterPro" id="IPR000742">
    <property type="entry name" value="EGF"/>
</dbReference>
<dbReference type="SUPFAM" id="SSF57196">
    <property type="entry name" value="EGF/Laminin"/>
    <property type="match status" value="1"/>
</dbReference>
<feature type="chain" id="PRO_5037298609" description="EGF-like domain-containing protein" evidence="2">
    <location>
        <begin position="21"/>
        <end position="108"/>
    </location>
</feature>